<comment type="caution">
    <text evidence="2">The sequence shown here is derived from an EMBL/GenBank/DDBJ whole genome shotgun (WGS) entry which is preliminary data.</text>
</comment>
<evidence type="ECO:0000313" key="3">
    <source>
        <dbReference type="Proteomes" id="UP001595855"/>
    </source>
</evidence>
<dbReference type="Proteomes" id="UP001595855">
    <property type="component" value="Unassembled WGS sequence"/>
</dbReference>
<protein>
    <submittedName>
        <fullName evidence="2">Uncharacterized protein</fullName>
    </submittedName>
</protein>
<dbReference type="RefSeq" id="WP_271417281.1">
    <property type="nucleotide sequence ID" value="NZ_BAAATN010000058.1"/>
</dbReference>
<keyword evidence="1" id="KW-1133">Transmembrane helix</keyword>
<evidence type="ECO:0000256" key="1">
    <source>
        <dbReference type="SAM" id="Phobius"/>
    </source>
</evidence>
<sequence>MGAALVTDDGYVVWGVTDRYAAESAYAPEHAQATTARRVRRAPRTSQFRAAAHLPALAMAAVTLLALVMAERGPGPDAVAWILALVAAYTGVRGIYRFPENFDAAPGPGWVRSASARIRHARQDP</sequence>
<keyword evidence="1" id="KW-0812">Transmembrane</keyword>
<feature type="transmembrane region" description="Helical" evidence="1">
    <location>
        <begin position="78"/>
        <end position="96"/>
    </location>
</feature>
<gene>
    <name evidence="2" type="ORF">ACFPRC_00290</name>
</gene>
<reference evidence="3" key="1">
    <citation type="journal article" date="2019" name="Int. J. Syst. Evol. Microbiol.">
        <title>The Global Catalogue of Microorganisms (GCM) 10K type strain sequencing project: providing services to taxonomists for standard genome sequencing and annotation.</title>
        <authorList>
            <consortium name="The Broad Institute Genomics Platform"/>
            <consortium name="The Broad Institute Genome Sequencing Center for Infectious Disease"/>
            <person name="Wu L."/>
            <person name="Ma J."/>
        </authorList>
    </citation>
    <scope>NUCLEOTIDE SEQUENCE [LARGE SCALE GENOMIC DNA]</scope>
    <source>
        <strain evidence="3">CGMCC 4.1542</strain>
    </source>
</reference>
<keyword evidence="3" id="KW-1185">Reference proteome</keyword>
<accession>A0ABV9WMK0</accession>
<keyword evidence="1" id="KW-0472">Membrane</keyword>
<feature type="transmembrane region" description="Helical" evidence="1">
    <location>
        <begin position="50"/>
        <end position="72"/>
    </location>
</feature>
<proteinExistence type="predicted"/>
<evidence type="ECO:0000313" key="2">
    <source>
        <dbReference type="EMBL" id="MFC5013317.1"/>
    </source>
</evidence>
<dbReference type="EMBL" id="JBHSJO010000001">
    <property type="protein sequence ID" value="MFC5013317.1"/>
    <property type="molecule type" value="Genomic_DNA"/>
</dbReference>
<name>A0ABV9WMK0_9ACTN</name>
<organism evidence="2 3">
    <name type="scientific">Streptomyces lienomycini</name>
    <dbReference type="NCBI Taxonomy" id="284035"/>
    <lineage>
        <taxon>Bacteria</taxon>
        <taxon>Bacillati</taxon>
        <taxon>Actinomycetota</taxon>
        <taxon>Actinomycetes</taxon>
        <taxon>Kitasatosporales</taxon>
        <taxon>Streptomycetaceae</taxon>
        <taxon>Streptomyces</taxon>
    </lineage>
</organism>